<reference evidence="9" key="1">
    <citation type="submission" date="2016-10" db="EMBL/GenBank/DDBJ databases">
        <authorList>
            <person name="Varghese N."/>
            <person name="Submissions S."/>
        </authorList>
    </citation>
    <scope>NUCLEOTIDE SEQUENCE [LARGE SCALE GENOMIC DNA]</scope>
    <source>
        <strain evidence="9">ATCC 35263</strain>
    </source>
</reference>
<dbReference type="AlphaFoldDB" id="A0A1H6FKI5"/>
<dbReference type="PANTHER" id="PTHR30349">
    <property type="entry name" value="PHAGE INTEGRASE-RELATED"/>
    <property type="match status" value="1"/>
</dbReference>
<name>A0A1H6FKI5_THEAL</name>
<feature type="domain" description="Core-binding (CB)" evidence="7">
    <location>
        <begin position="68"/>
        <end position="148"/>
    </location>
</feature>
<dbReference type="PANTHER" id="PTHR30349:SF41">
    <property type="entry name" value="INTEGRASE_RECOMBINASE PROTEIN MJ0367-RELATED"/>
    <property type="match status" value="1"/>
</dbReference>
<dbReference type="PROSITE" id="PS51898">
    <property type="entry name" value="TYR_RECOMBINASE"/>
    <property type="match status" value="1"/>
</dbReference>
<keyword evidence="2" id="KW-0229">DNA integration</keyword>
<dbReference type="Pfam" id="PF00589">
    <property type="entry name" value="Phage_integrase"/>
    <property type="match status" value="1"/>
</dbReference>
<evidence type="ECO:0000313" key="8">
    <source>
        <dbReference type="EMBL" id="SEH10730.1"/>
    </source>
</evidence>
<dbReference type="GO" id="GO:0006310">
    <property type="term" value="P:DNA recombination"/>
    <property type="evidence" value="ECO:0007669"/>
    <property type="project" value="UniProtKB-KW"/>
</dbReference>
<sequence>MARRRRVEPGVWVRETRTGPVYEVVVRDADGRQRFRTAGPRLTDARKLRDELRGFRARGELPRPRVPLTLGEACDNWLAEKQAAVRESTLEAYKVGARLLGDLRRRRLDHLTPEDLARRVSELRRAGYADSTIAKAVAAARNSFRWAQRRRGWRGENPALLLERAERPAPHTQARRRALTPEELSALLEACDTPRWRCLFELLAVTGARLGEARALRWRDLDLTDPAAATCRIERQLDKHGRERPLKTPASRRVVPLTRALAKRLLELRAQSGWSQPDDYVFVAETGAPLDSANIRRAFNRALKAAKLVDGRPAFPEVLGARQGPPPTPHSLRHTCATLLIAQGLGPDQVAWHLGHATPTVTLAIYTHELRTHQQREQRRRALEDAYRTLELASVWQASRLPKRQQRETAARIFPAKSNRR</sequence>
<dbReference type="InterPro" id="IPR010998">
    <property type="entry name" value="Integrase_recombinase_N"/>
</dbReference>
<dbReference type="RefSeq" id="WP_177169275.1">
    <property type="nucleotide sequence ID" value="NZ_FNWJ01000001.1"/>
</dbReference>
<dbReference type="Pfam" id="PF02899">
    <property type="entry name" value="Phage_int_SAM_1"/>
    <property type="match status" value="1"/>
</dbReference>
<dbReference type="STRING" id="29539.SAMN02745716_0532"/>
<keyword evidence="4" id="KW-0233">DNA recombination</keyword>
<accession>A0A1H6FKI5</accession>
<evidence type="ECO:0000256" key="5">
    <source>
        <dbReference type="PROSITE-ProRule" id="PRU01248"/>
    </source>
</evidence>
<evidence type="ECO:0000313" key="9">
    <source>
        <dbReference type="Proteomes" id="UP000222056"/>
    </source>
</evidence>
<organism evidence="8 9">
    <name type="scientific">Thermoleophilum album</name>
    <dbReference type="NCBI Taxonomy" id="29539"/>
    <lineage>
        <taxon>Bacteria</taxon>
        <taxon>Bacillati</taxon>
        <taxon>Actinomycetota</taxon>
        <taxon>Thermoleophilia</taxon>
        <taxon>Thermoleophilales</taxon>
        <taxon>Thermoleophilaceae</taxon>
        <taxon>Thermoleophilum</taxon>
    </lineage>
</organism>
<dbReference type="InterPro" id="IPR013762">
    <property type="entry name" value="Integrase-like_cat_sf"/>
</dbReference>
<gene>
    <name evidence="8" type="ORF">SAMN02745716_0532</name>
</gene>
<protein>
    <submittedName>
        <fullName evidence="8">Phage integrase, N-terminal SAM-like domain</fullName>
    </submittedName>
</protein>
<feature type="domain" description="Tyr recombinase" evidence="6">
    <location>
        <begin position="174"/>
        <end position="380"/>
    </location>
</feature>
<dbReference type="InterPro" id="IPR011010">
    <property type="entry name" value="DNA_brk_join_enz"/>
</dbReference>
<dbReference type="GO" id="GO:0015074">
    <property type="term" value="P:DNA integration"/>
    <property type="evidence" value="ECO:0007669"/>
    <property type="project" value="UniProtKB-KW"/>
</dbReference>
<evidence type="ECO:0000256" key="3">
    <source>
        <dbReference type="ARBA" id="ARBA00023125"/>
    </source>
</evidence>
<evidence type="ECO:0000256" key="1">
    <source>
        <dbReference type="ARBA" id="ARBA00008857"/>
    </source>
</evidence>
<evidence type="ECO:0000256" key="2">
    <source>
        <dbReference type="ARBA" id="ARBA00022908"/>
    </source>
</evidence>
<evidence type="ECO:0000259" key="7">
    <source>
        <dbReference type="PROSITE" id="PS51900"/>
    </source>
</evidence>
<dbReference type="EMBL" id="FNWJ01000001">
    <property type="protein sequence ID" value="SEH10730.1"/>
    <property type="molecule type" value="Genomic_DNA"/>
</dbReference>
<dbReference type="InterPro" id="IPR044068">
    <property type="entry name" value="CB"/>
</dbReference>
<keyword evidence="9" id="KW-1185">Reference proteome</keyword>
<dbReference type="Gene3D" id="1.10.150.130">
    <property type="match status" value="1"/>
</dbReference>
<evidence type="ECO:0000259" key="6">
    <source>
        <dbReference type="PROSITE" id="PS51898"/>
    </source>
</evidence>
<dbReference type="CDD" id="cd01189">
    <property type="entry name" value="INT_ICEBs1_C_like"/>
    <property type="match status" value="1"/>
</dbReference>
<proteinExistence type="inferred from homology"/>
<dbReference type="Gene3D" id="1.10.443.10">
    <property type="entry name" value="Intergrase catalytic core"/>
    <property type="match status" value="1"/>
</dbReference>
<dbReference type="InterPro" id="IPR004107">
    <property type="entry name" value="Integrase_SAM-like_N"/>
</dbReference>
<evidence type="ECO:0000256" key="4">
    <source>
        <dbReference type="ARBA" id="ARBA00023172"/>
    </source>
</evidence>
<dbReference type="GO" id="GO:0003677">
    <property type="term" value="F:DNA binding"/>
    <property type="evidence" value="ECO:0007669"/>
    <property type="project" value="UniProtKB-UniRule"/>
</dbReference>
<dbReference type="InterPro" id="IPR002104">
    <property type="entry name" value="Integrase_catalytic"/>
</dbReference>
<dbReference type="Proteomes" id="UP000222056">
    <property type="component" value="Unassembled WGS sequence"/>
</dbReference>
<keyword evidence="3 5" id="KW-0238">DNA-binding</keyword>
<dbReference type="PROSITE" id="PS51900">
    <property type="entry name" value="CB"/>
    <property type="match status" value="1"/>
</dbReference>
<dbReference type="InterPro" id="IPR050090">
    <property type="entry name" value="Tyrosine_recombinase_XerCD"/>
</dbReference>
<comment type="similarity">
    <text evidence="1">Belongs to the 'phage' integrase family.</text>
</comment>
<dbReference type="SUPFAM" id="SSF56349">
    <property type="entry name" value="DNA breaking-rejoining enzymes"/>
    <property type="match status" value="1"/>
</dbReference>